<evidence type="ECO:0000259" key="7">
    <source>
        <dbReference type="Pfam" id="PF02900"/>
    </source>
</evidence>
<feature type="chain" id="PRO_5005553079" description="Extradiol ring-cleavage dioxygenase class III enzyme subunit B domain-containing protein" evidence="6">
    <location>
        <begin position="19"/>
        <end position="338"/>
    </location>
</feature>
<comment type="cofactor">
    <cofactor evidence="1">
        <name>Zn(2+)</name>
        <dbReference type="ChEBI" id="CHEBI:29105"/>
    </cofactor>
</comment>
<dbReference type="OrthoDB" id="7396853at2759"/>
<evidence type="ECO:0000256" key="6">
    <source>
        <dbReference type="SAM" id="SignalP"/>
    </source>
</evidence>
<keyword evidence="3" id="KW-0479">Metal-binding</keyword>
<gene>
    <name evidence="8" type="ORF">ANOM_005724</name>
</gene>
<evidence type="ECO:0000256" key="1">
    <source>
        <dbReference type="ARBA" id="ARBA00001947"/>
    </source>
</evidence>
<dbReference type="Gene3D" id="3.40.830.10">
    <property type="entry name" value="LigB-like"/>
    <property type="match status" value="1"/>
</dbReference>
<dbReference type="GO" id="GO:0008198">
    <property type="term" value="F:ferrous iron binding"/>
    <property type="evidence" value="ECO:0007669"/>
    <property type="project" value="InterPro"/>
</dbReference>
<evidence type="ECO:0000313" key="9">
    <source>
        <dbReference type="Proteomes" id="UP000037505"/>
    </source>
</evidence>
<evidence type="ECO:0000256" key="2">
    <source>
        <dbReference type="ARBA" id="ARBA00007581"/>
    </source>
</evidence>
<keyword evidence="5" id="KW-0560">Oxidoreductase</keyword>
<evidence type="ECO:0000256" key="4">
    <source>
        <dbReference type="ARBA" id="ARBA00022833"/>
    </source>
</evidence>
<name>A0A0L1J1Q2_ASPN3</name>
<evidence type="ECO:0000256" key="5">
    <source>
        <dbReference type="ARBA" id="ARBA00023002"/>
    </source>
</evidence>
<dbReference type="CDD" id="cd07363">
    <property type="entry name" value="45_DOPA_Dioxygenase"/>
    <property type="match status" value="1"/>
</dbReference>
<evidence type="ECO:0000313" key="8">
    <source>
        <dbReference type="EMBL" id="KNG85736.1"/>
    </source>
</evidence>
<dbReference type="SUPFAM" id="SSF53213">
    <property type="entry name" value="LigB-like"/>
    <property type="match status" value="1"/>
</dbReference>
<dbReference type="GeneID" id="26807528"/>
<keyword evidence="9" id="KW-1185">Reference proteome</keyword>
<organism evidence="8 9">
    <name type="scientific">Aspergillus nomiae NRRL (strain ATCC 15546 / NRRL 13137 / CBS 260.88 / M93)</name>
    <dbReference type="NCBI Taxonomy" id="1509407"/>
    <lineage>
        <taxon>Eukaryota</taxon>
        <taxon>Fungi</taxon>
        <taxon>Dikarya</taxon>
        <taxon>Ascomycota</taxon>
        <taxon>Pezizomycotina</taxon>
        <taxon>Eurotiomycetes</taxon>
        <taxon>Eurotiomycetidae</taxon>
        <taxon>Eurotiales</taxon>
        <taxon>Aspergillaceae</taxon>
        <taxon>Aspergillus</taxon>
        <taxon>Aspergillus subgen. Circumdati</taxon>
    </lineage>
</organism>
<sequence>MSGVFLGWLASPTLRVVAPTGSPEKWRRCVANDLKGAVVVSSLGALHCKLLSMSDLAPVHFFSHGSTAMLGEASDSADYWKRCGDAALAHGIEHVVIMGAHWAAVGDEIHIATNPHPTKAPIGGVHPRKYVDYELVPDLPMGERVISTLRQAGFNAKAHPTFTWIHDVYLILIRTFPTGCPPTTIISMNARFDPHYHMRVGAALRDLRREKVLFIGSGGTVHNLYRNVWDPLLRYADNFAMESPPGNWALDFRQEFEDALMKSSGPQLRKAVTMLMKIPKYRDAHATDDHIMSAMFVVGLVGAPEDVGTPVELGAEDWELTNMCNSQFTFGRWGAVRA</sequence>
<feature type="domain" description="Extradiol ring-cleavage dioxygenase class III enzyme subunit B" evidence="7">
    <location>
        <begin position="60"/>
        <end position="316"/>
    </location>
</feature>
<proteinExistence type="inferred from homology"/>
<dbReference type="Proteomes" id="UP000037505">
    <property type="component" value="Unassembled WGS sequence"/>
</dbReference>
<dbReference type="PANTHER" id="PTHR30096:SF1">
    <property type="entry name" value="AROMATIC RING-OPENING DIOXYGENASE FAMILY PROTEIN (AFU_ORTHOLOGUE AFUA_7G00640)"/>
    <property type="match status" value="1"/>
</dbReference>
<dbReference type="Pfam" id="PF02900">
    <property type="entry name" value="LigB"/>
    <property type="match status" value="1"/>
</dbReference>
<reference evidence="8 9" key="1">
    <citation type="submission" date="2014-06" db="EMBL/GenBank/DDBJ databases">
        <title>The Genome of the Aflatoxigenic Filamentous Fungus Aspergillus nomius.</title>
        <authorList>
            <person name="Moore M.G."/>
            <person name="Shannon B.M."/>
            <person name="Brian M.M."/>
        </authorList>
    </citation>
    <scope>NUCLEOTIDE SEQUENCE [LARGE SCALE GENOMIC DNA]</scope>
    <source>
        <strain evidence="8 9">NRRL 13137</strain>
    </source>
</reference>
<evidence type="ECO:0000256" key="3">
    <source>
        <dbReference type="ARBA" id="ARBA00022723"/>
    </source>
</evidence>
<protein>
    <recommendedName>
        <fullName evidence="7">Extradiol ring-cleavage dioxygenase class III enzyme subunit B domain-containing protein</fullName>
    </recommendedName>
</protein>
<keyword evidence="4" id="KW-0862">Zinc</keyword>
<feature type="signal peptide" evidence="6">
    <location>
        <begin position="1"/>
        <end position="18"/>
    </location>
</feature>
<comment type="caution">
    <text evidence="8">The sequence shown here is derived from an EMBL/GenBank/DDBJ whole genome shotgun (WGS) entry which is preliminary data.</text>
</comment>
<accession>A0A0L1J1Q2</accession>
<dbReference type="STRING" id="1509407.A0A0L1J1Q2"/>
<dbReference type="AlphaFoldDB" id="A0A0L1J1Q2"/>
<dbReference type="InterPro" id="IPR014436">
    <property type="entry name" value="Extradiol_dOase_DODA"/>
</dbReference>
<dbReference type="RefSeq" id="XP_015406659.1">
    <property type="nucleotide sequence ID" value="XM_015550981.1"/>
</dbReference>
<dbReference type="EMBL" id="JNOM01000143">
    <property type="protein sequence ID" value="KNG85736.1"/>
    <property type="molecule type" value="Genomic_DNA"/>
</dbReference>
<dbReference type="InterPro" id="IPR004183">
    <property type="entry name" value="Xdiol_dOase_suB"/>
</dbReference>
<dbReference type="GO" id="GO:0008270">
    <property type="term" value="F:zinc ion binding"/>
    <property type="evidence" value="ECO:0007669"/>
    <property type="project" value="InterPro"/>
</dbReference>
<dbReference type="GO" id="GO:0016702">
    <property type="term" value="F:oxidoreductase activity, acting on single donors with incorporation of molecular oxygen, incorporation of two atoms of oxygen"/>
    <property type="evidence" value="ECO:0007669"/>
    <property type="project" value="UniProtKB-ARBA"/>
</dbReference>
<dbReference type="PANTHER" id="PTHR30096">
    <property type="entry name" value="4,5-DOPA DIOXYGENASE EXTRADIOL-LIKE PROTEIN"/>
    <property type="match status" value="1"/>
</dbReference>
<comment type="similarity">
    <text evidence="2">Belongs to the DODA-type extradiol aromatic ring-opening dioxygenase family.</text>
</comment>
<keyword evidence="6" id="KW-0732">Signal</keyword>